<evidence type="ECO:0000313" key="3">
    <source>
        <dbReference type="Proteomes" id="UP000606044"/>
    </source>
</evidence>
<feature type="signal peptide" evidence="1">
    <location>
        <begin position="1"/>
        <end position="26"/>
    </location>
</feature>
<dbReference type="RefSeq" id="WP_188580163.1">
    <property type="nucleotide sequence ID" value="NZ_BMCT01000004.1"/>
</dbReference>
<reference evidence="2" key="2">
    <citation type="submission" date="2020-09" db="EMBL/GenBank/DDBJ databases">
        <authorList>
            <person name="Sun Q."/>
            <person name="Sedlacek I."/>
        </authorList>
    </citation>
    <scope>NUCLEOTIDE SEQUENCE</scope>
    <source>
        <strain evidence="2">CCM 7897</strain>
    </source>
</reference>
<keyword evidence="3" id="KW-1185">Reference proteome</keyword>
<protein>
    <submittedName>
        <fullName evidence="2">Uncharacterized protein</fullName>
    </submittedName>
</protein>
<accession>A0A917C2K1</accession>
<proteinExistence type="predicted"/>
<organism evidence="2 3">
    <name type="scientific">Azorhizobium oxalatiphilum</name>
    <dbReference type="NCBI Taxonomy" id="980631"/>
    <lineage>
        <taxon>Bacteria</taxon>
        <taxon>Pseudomonadati</taxon>
        <taxon>Pseudomonadota</taxon>
        <taxon>Alphaproteobacteria</taxon>
        <taxon>Hyphomicrobiales</taxon>
        <taxon>Xanthobacteraceae</taxon>
        <taxon>Azorhizobium</taxon>
    </lineage>
</organism>
<gene>
    <name evidence="2" type="ORF">GCM10007301_31110</name>
</gene>
<feature type="chain" id="PRO_5037387653" evidence="1">
    <location>
        <begin position="27"/>
        <end position="86"/>
    </location>
</feature>
<keyword evidence="1" id="KW-0732">Signal</keyword>
<comment type="caution">
    <text evidence="2">The sequence shown here is derived from an EMBL/GenBank/DDBJ whole genome shotgun (WGS) entry which is preliminary data.</text>
</comment>
<dbReference type="Proteomes" id="UP000606044">
    <property type="component" value="Unassembled WGS sequence"/>
</dbReference>
<reference evidence="2" key="1">
    <citation type="journal article" date="2014" name="Int. J. Syst. Evol. Microbiol.">
        <title>Complete genome sequence of Corynebacterium casei LMG S-19264T (=DSM 44701T), isolated from a smear-ripened cheese.</title>
        <authorList>
            <consortium name="US DOE Joint Genome Institute (JGI-PGF)"/>
            <person name="Walter F."/>
            <person name="Albersmeier A."/>
            <person name="Kalinowski J."/>
            <person name="Ruckert C."/>
        </authorList>
    </citation>
    <scope>NUCLEOTIDE SEQUENCE</scope>
    <source>
        <strain evidence="2">CCM 7897</strain>
    </source>
</reference>
<dbReference type="EMBL" id="BMCT01000004">
    <property type="protein sequence ID" value="GGF69198.1"/>
    <property type="molecule type" value="Genomic_DNA"/>
</dbReference>
<name>A0A917C2K1_9HYPH</name>
<evidence type="ECO:0000256" key="1">
    <source>
        <dbReference type="SAM" id="SignalP"/>
    </source>
</evidence>
<sequence>MTIKTTLLALGTAATLMAAVSSTAFAGPDVGPLNAEQYSVSAQGNLGPLTAPRATMKSMRPAQSGIGNLIGAADPHWGPSFDPDVE</sequence>
<evidence type="ECO:0000313" key="2">
    <source>
        <dbReference type="EMBL" id="GGF69198.1"/>
    </source>
</evidence>
<dbReference type="AlphaFoldDB" id="A0A917C2K1"/>